<name>A0A9X2VLF3_9PSEU</name>
<dbReference type="PANTHER" id="PTHR43861">
    <property type="entry name" value="TRANS-ACONITATE 2-METHYLTRANSFERASE-RELATED"/>
    <property type="match status" value="1"/>
</dbReference>
<dbReference type="RefSeq" id="WP_259623685.1">
    <property type="nucleotide sequence ID" value="NZ_JANYMP010000006.1"/>
</dbReference>
<dbReference type="PANTHER" id="PTHR43861:SF1">
    <property type="entry name" value="TRANS-ACONITATE 2-METHYLTRANSFERASE"/>
    <property type="match status" value="1"/>
</dbReference>
<organism evidence="2 3">
    <name type="scientific">Umezawaea endophytica</name>
    <dbReference type="NCBI Taxonomy" id="1654476"/>
    <lineage>
        <taxon>Bacteria</taxon>
        <taxon>Bacillati</taxon>
        <taxon>Actinomycetota</taxon>
        <taxon>Actinomycetes</taxon>
        <taxon>Pseudonocardiales</taxon>
        <taxon>Pseudonocardiaceae</taxon>
        <taxon>Umezawaea</taxon>
    </lineage>
</organism>
<dbReference type="AlphaFoldDB" id="A0A9X2VLF3"/>
<accession>A0A9X2VLF3</accession>
<dbReference type="SUPFAM" id="SSF53335">
    <property type="entry name" value="S-adenosyl-L-methionine-dependent methyltransferases"/>
    <property type="match status" value="1"/>
</dbReference>
<dbReference type="EMBL" id="JANYMP010000006">
    <property type="protein sequence ID" value="MCS7478177.1"/>
    <property type="molecule type" value="Genomic_DNA"/>
</dbReference>
<dbReference type="CDD" id="cd02440">
    <property type="entry name" value="AdoMet_MTases"/>
    <property type="match status" value="1"/>
</dbReference>
<reference evidence="2" key="1">
    <citation type="submission" date="2022-08" db="EMBL/GenBank/DDBJ databases">
        <authorList>
            <person name="Tistechok S."/>
            <person name="Samborskyy M."/>
            <person name="Roman I."/>
        </authorList>
    </citation>
    <scope>NUCLEOTIDE SEQUENCE</scope>
    <source>
        <strain evidence="2">DSM 103496</strain>
    </source>
</reference>
<dbReference type="InterPro" id="IPR029063">
    <property type="entry name" value="SAM-dependent_MTases_sf"/>
</dbReference>
<dbReference type="Pfam" id="PF08241">
    <property type="entry name" value="Methyltransf_11"/>
    <property type="match status" value="1"/>
</dbReference>
<proteinExistence type="predicted"/>
<protein>
    <submittedName>
        <fullName evidence="2">Methyltransferase domain-containing protein</fullName>
    </submittedName>
</protein>
<dbReference type="InterPro" id="IPR013216">
    <property type="entry name" value="Methyltransf_11"/>
</dbReference>
<keyword evidence="3" id="KW-1185">Reference proteome</keyword>
<dbReference type="Gene3D" id="3.40.50.150">
    <property type="entry name" value="Vaccinia Virus protein VP39"/>
    <property type="match status" value="1"/>
</dbReference>
<evidence type="ECO:0000313" key="2">
    <source>
        <dbReference type="EMBL" id="MCS7478177.1"/>
    </source>
</evidence>
<evidence type="ECO:0000313" key="3">
    <source>
        <dbReference type="Proteomes" id="UP001141259"/>
    </source>
</evidence>
<keyword evidence="2" id="KW-0489">Methyltransferase</keyword>
<feature type="domain" description="Methyltransferase type 11" evidence="1">
    <location>
        <begin position="36"/>
        <end position="128"/>
    </location>
</feature>
<evidence type="ECO:0000259" key="1">
    <source>
        <dbReference type="Pfam" id="PF08241"/>
    </source>
</evidence>
<gene>
    <name evidence="2" type="ORF">NZH93_15055</name>
</gene>
<sequence length="245" mass="26019">MADIGYLDDVAASRAGNDYKRALLDILAPTRAHTVLDIGCSPGTDLPALAALAGTAIGVDHDPTMVAEAHRRTADLPNVRVLTANAHALPLPDNSIDRARTDRVLQHVTSPSAALAELHRVLRPGGYATLAEPDWETLAVDPGALDTGRAFSRFVRTDVVRNAVVGRQLARLASEVGLEVRSVGARVPVFREFVEADRILGLTRNAERAVVAGRIGRGEAEEWLTALTTGPFLASVVLYVVVVGA</sequence>
<dbReference type="GO" id="GO:0032259">
    <property type="term" value="P:methylation"/>
    <property type="evidence" value="ECO:0007669"/>
    <property type="project" value="UniProtKB-KW"/>
</dbReference>
<dbReference type="Proteomes" id="UP001141259">
    <property type="component" value="Unassembled WGS sequence"/>
</dbReference>
<keyword evidence="2" id="KW-0808">Transferase</keyword>
<dbReference type="GO" id="GO:0008757">
    <property type="term" value="F:S-adenosylmethionine-dependent methyltransferase activity"/>
    <property type="evidence" value="ECO:0007669"/>
    <property type="project" value="InterPro"/>
</dbReference>
<comment type="caution">
    <text evidence="2">The sequence shown here is derived from an EMBL/GenBank/DDBJ whole genome shotgun (WGS) entry which is preliminary data.</text>
</comment>